<evidence type="ECO:0000256" key="1">
    <source>
        <dbReference type="PROSITE-ProRule" id="PRU01077"/>
    </source>
</evidence>
<evidence type="ECO:0000259" key="2">
    <source>
        <dbReference type="PROSITE" id="PS51741"/>
    </source>
</evidence>
<dbReference type="Gene3D" id="1.20.1270.60">
    <property type="entry name" value="Arfaptin homology (AH) domain/BAR domain"/>
    <property type="match status" value="1"/>
</dbReference>
<dbReference type="PROSITE" id="PS51741">
    <property type="entry name" value="F_BAR"/>
    <property type="match status" value="1"/>
</dbReference>
<dbReference type="PANTHER" id="PTHR23065">
    <property type="entry name" value="PROLINE-SERINE-THREONINE PHOSPHATASE INTERACTING PROTEIN 1"/>
    <property type="match status" value="1"/>
</dbReference>
<dbReference type="GO" id="GO:0005886">
    <property type="term" value="C:plasma membrane"/>
    <property type="evidence" value="ECO:0007669"/>
    <property type="project" value="TreeGrafter"/>
</dbReference>
<evidence type="ECO:0000313" key="3">
    <source>
        <dbReference type="WBParaSite" id="GPUH_0000638501-mRNA-1"/>
    </source>
</evidence>
<dbReference type="InterPro" id="IPR027267">
    <property type="entry name" value="AH/BAR_dom_sf"/>
</dbReference>
<name>A0A183DCD5_9BILA</name>
<dbReference type="InterPro" id="IPR031160">
    <property type="entry name" value="F_BAR_dom"/>
</dbReference>
<dbReference type="WBParaSite" id="GPUH_0000638501-mRNA-1">
    <property type="protein sequence ID" value="GPUH_0000638501-mRNA-1"/>
    <property type="gene ID" value="GPUH_0000638501"/>
</dbReference>
<protein>
    <submittedName>
        <fullName evidence="3">F-BAR domain-containing protein</fullName>
    </submittedName>
</protein>
<dbReference type="GO" id="GO:0030100">
    <property type="term" value="P:regulation of endocytosis"/>
    <property type="evidence" value="ECO:0007669"/>
    <property type="project" value="TreeGrafter"/>
</dbReference>
<dbReference type="SUPFAM" id="SSF103657">
    <property type="entry name" value="BAR/IMD domain-like"/>
    <property type="match status" value="1"/>
</dbReference>
<dbReference type="GO" id="GO:0005768">
    <property type="term" value="C:endosome"/>
    <property type="evidence" value="ECO:0007669"/>
    <property type="project" value="TreeGrafter"/>
</dbReference>
<proteinExistence type="predicted"/>
<sequence>LQERVDIETSYSKCLQAYNDKWSTHIGGLAASALQDVWRDVLEESMELQRLHGHVRDRICEEILKTIALYLKDNHHPSPFRASKELREIEEDFERAQRTWRRQYEKVEKAKKAFHAASKAERTAQVQMRNACGDATISLDIESKQRDRYQKCQDELAKTERAYCATLENLNNMKKSYISHMSDVC</sequence>
<dbReference type="GO" id="GO:0097320">
    <property type="term" value="P:plasma membrane tubulation"/>
    <property type="evidence" value="ECO:0007669"/>
    <property type="project" value="TreeGrafter"/>
</dbReference>
<dbReference type="GO" id="GO:0005543">
    <property type="term" value="F:phospholipid binding"/>
    <property type="evidence" value="ECO:0007669"/>
    <property type="project" value="TreeGrafter"/>
</dbReference>
<dbReference type="PANTHER" id="PTHR23065:SF11">
    <property type="entry name" value="SYNDAPIN, ISOFORM C"/>
    <property type="match status" value="1"/>
</dbReference>
<keyword evidence="1" id="KW-0175">Coiled coil</keyword>
<organism evidence="3">
    <name type="scientific">Gongylonema pulchrum</name>
    <dbReference type="NCBI Taxonomy" id="637853"/>
    <lineage>
        <taxon>Eukaryota</taxon>
        <taxon>Metazoa</taxon>
        <taxon>Ecdysozoa</taxon>
        <taxon>Nematoda</taxon>
        <taxon>Chromadorea</taxon>
        <taxon>Rhabditida</taxon>
        <taxon>Spirurina</taxon>
        <taxon>Spiruromorpha</taxon>
        <taxon>Spiruroidea</taxon>
        <taxon>Gongylonematidae</taxon>
        <taxon>Gongylonema</taxon>
    </lineage>
</organism>
<reference evidence="3" key="1">
    <citation type="submission" date="2016-06" db="UniProtKB">
        <authorList>
            <consortium name="WormBaseParasite"/>
        </authorList>
    </citation>
    <scope>IDENTIFICATION</scope>
</reference>
<feature type="domain" description="F-BAR" evidence="2">
    <location>
        <begin position="1"/>
        <end position="185"/>
    </location>
</feature>
<dbReference type="GO" id="GO:0007010">
    <property type="term" value="P:cytoskeleton organization"/>
    <property type="evidence" value="ECO:0007669"/>
    <property type="project" value="TreeGrafter"/>
</dbReference>
<dbReference type="AlphaFoldDB" id="A0A183DCD5"/>
<accession>A0A183DCD5</accession>